<dbReference type="InterPro" id="IPR051683">
    <property type="entry name" value="Enoyl-CoA_Hydratase/Isomerase"/>
</dbReference>
<dbReference type="PANTHER" id="PTHR42964:SF1">
    <property type="entry name" value="POLYKETIDE BIOSYNTHESIS ENOYL-COA HYDRATASE PKSH-RELATED"/>
    <property type="match status" value="1"/>
</dbReference>
<dbReference type="Gene3D" id="3.90.226.10">
    <property type="entry name" value="2-enoyl-CoA Hydratase, Chain A, domain 1"/>
    <property type="match status" value="1"/>
</dbReference>
<dbReference type="CDD" id="cd06558">
    <property type="entry name" value="crotonase-like"/>
    <property type="match status" value="1"/>
</dbReference>
<sequence length="282" mass="30352">MEGQALEGYSAFVSDYERLIVERSDGVGWLILNRPDAGNAFDATMLDELERAWAELDADPQVRVIVNTANGKSFCTGMDVVQVARDKNAMRKHSRRTRDAELKISSWHCAVWKPVIAAVNGVCAGGGLHLVADADIVIAAENASFVDPHVSVGQAVAYEAITLLRKSPMEAILRMALSGRNERISAQRAYELGIISEVVPGDTLRAAATALATAVAANSPVAMRATKKALWRSLEVGLSTARAEAAAQIDRLAGHPDQDEGVRAWLEKRPPNWQSTATAEAP</sequence>
<dbReference type="PANTHER" id="PTHR42964">
    <property type="entry name" value="ENOYL-COA HYDRATASE"/>
    <property type="match status" value="1"/>
</dbReference>
<proteinExistence type="inferred from homology"/>
<reference evidence="2 3" key="1">
    <citation type="submission" date="2019-11" db="EMBL/GenBank/DDBJ databases">
        <authorList>
            <person name="Holert J."/>
        </authorList>
    </citation>
    <scope>NUCLEOTIDE SEQUENCE [LARGE SCALE GENOMIC DNA]</scope>
    <source>
        <strain evidence="2">BC8_1</strain>
    </source>
</reference>
<evidence type="ECO:0000313" key="2">
    <source>
        <dbReference type="EMBL" id="CAA0136583.1"/>
    </source>
</evidence>
<dbReference type="Gene3D" id="1.10.12.10">
    <property type="entry name" value="Lyase 2-enoyl-coa Hydratase, Chain A, domain 2"/>
    <property type="match status" value="1"/>
</dbReference>
<dbReference type="Pfam" id="PF00378">
    <property type="entry name" value="ECH_1"/>
    <property type="match status" value="1"/>
</dbReference>
<evidence type="ECO:0000256" key="1">
    <source>
        <dbReference type="ARBA" id="ARBA00005254"/>
    </source>
</evidence>
<dbReference type="GO" id="GO:0004300">
    <property type="term" value="F:enoyl-CoA hydratase activity"/>
    <property type="evidence" value="ECO:0007669"/>
    <property type="project" value="UniProtKB-EC"/>
</dbReference>
<accession>A0A5S9RAK8</accession>
<organism evidence="2 3">
    <name type="scientific">Mycolicibacterium vanbaalenii</name>
    <name type="common">Mycobacterium vanbaalenii</name>
    <dbReference type="NCBI Taxonomy" id="110539"/>
    <lineage>
        <taxon>Bacteria</taxon>
        <taxon>Bacillati</taxon>
        <taxon>Actinomycetota</taxon>
        <taxon>Actinomycetes</taxon>
        <taxon>Mycobacteriales</taxon>
        <taxon>Mycobacteriaceae</taxon>
        <taxon>Mycolicibacterium</taxon>
    </lineage>
</organism>
<dbReference type="EC" id="4.2.1.17" evidence="2"/>
<dbReference type="InterPro" id="IPR014748">
    <property type="entry name" value="Enoyl-CoA_hydra_C"/>
</dbReference>
<dbReference type="InterPro" id="IPR001753">
    <property type="entry name" value="Enoyl-CoA_hydra/iso"/>
</dbReference>
<evidence type="ECO:0000313" key="3">
    <source>
        <dbReference type="Proteomes" id="UP000430146"/>
    </source>
</evidence>
<comment type="similarity">
    <text evidence="1">Belongs to the enoyl-CoA hydratase/isomerase family.</text>
</comment>
<dbReference type="SUPFAM" id="SSF52096">
    <property type="entry name" value="ClpP/crotonase"/>
    <property type="match status" value="1"/>
</dbReference>
<protein>
    <submittedName>
        <fullName evidence="2">2,3-dehydroadipyl-CoA hydratase</fullName>
        <ecNumber evidence="2">4.2.1.17</ecNumber>
    </submittedName>
</protein>
<keyword evidence="3" id="KW-1185">Reference proteome</keyword>
<dbReference type="Proteomes" id="UP000430146">
    <property type="component" value="Unassembled WGS sequence"/>
</dbReference>
<dbReference type="AlphaFoldDB" id="A0A5S9RAK8"/>
<dbReference type="EMBL" id="CACSIP010000067">
    <property type="protein sequence ID" value="CAA0136583.1"/>
    <property type="molecule type" value="Genomic_DNA"/>
</dbReference>
<name>A0A5S9RAK8_MYCVN</name>
<gene>
    <name evidence="2" type="primary">paaF_2</name>
    <name evidence="2" type="ORF">AELLOGFF_02058</name>
</gene>
<dbReference type="GO" id="GO:0008300">
    <property type="term" value="P:isoprenoid catabolic process"/>
    <property type="evidence" value="ECO:0007669"/>
    <property type="project" value="TreeGrafter"/>
</dbReference>
<dbReference type="InterPro" id="IPR029045">
    <property type="entry name" value="ClpP/crotonase-like_dom_sf"/>
</dbReference>
<keyword evidence="2" id="KW-0456">Lyase</keyword>